<dbReference type="PANTHER" id="PTHR30302">
    <property type="entry name" value="HYDROGENASE 1 MATURATION PROTEASE"/>
    <property type="match status" value="1"/>
</dbReference>
<evidence type="ECO:0000256" key="1">
    <source>
        <dbReference type="ARBA" id="ARBA00006814"/>
    </source>
</evidence>
<comment type="similarity">
    <text evidence="1">Belongs to the peptidase A31 family.</text>
</comment>
<keyword evidence="6" id="KW-1185">Reference proteome</keyword>
<dbReference type="InterPro" id="IPR023430">
    <property type="entry name" value="Pept_HybD-like_dom_sf"/>
</dbReference>
<reference evidence="5 6" key="1">
    <citation type="journal article" date="2016" name="Sci. Rep.">
        <title>Metabolic traits of an uncultured archaeal lineage -MSBL1- from brine pools of the Red Sea.</title>
        <authorList>
            <person name="Mwirichia R."/>
            <person name="Alam I."/>
            <person name="Rashid M."/>
            <person name="Vinu M."/>
            <person name="Ba-Alawi W."/>
            <person name="Anthony Kamau A."/>
            <person name="Kamanda Ngugi D."/>
            <person name="Goker M."/>
            <person name="Klenk H.P."/>
            <person name="Bajic V."/>
            <person name="Stingl U."/>
        </authorList>
    </citation>
    <scope>NUCLEOTIDE SEQUENCE [LARGE SCALE GENOMIC DNA]</scope>
    <source>
        <strain evidence="5">SCGC-AAA382A20</strain>
    </source>
</reference>
<dbReference type="NCBIfam" id="TIGR00072">
    <property type="entry name" value="hydrog_prot"/>
    <property type="match status" value="1"/>
</dbReference>
<dbReference type="AlphaFoldDB" id="A0A133VK84"/>
<sequence length="148" mass="16715">MKGVIGVGSIFRGDDGIGVRLVQELRKREKPQDLKLVNASSEGLKVMHHLKNLDKVIIVDAVKFGGDPGEYIFFSPEEVDSLRKYFSPHELGMLENIRLSKELGEAPEKVIIMGIEPDDTSFNQELSSKLKENFSRLAEELFEKIKEL</sequence>
<keyword evidence="3" id="KW-0064">Aspartyl protease</keyword>
<evidence type="ECO:0000313" key="6">
    <source>
        <dbReference type="Proteomes" id="UP000070263"/>
    </source>
</evidence>
<evidence type="ECO:0008006" key="7">
    <source>
        <dbReference type="Google" id="ProtNLM"/>
    </source>
</evidence>
<dbReference type="GO" id="GO:0004190">
    <property type="term" value="F:aspartic-type endopeptidase activity"/>
    <property type="evidence" value="ECO:0007669"/>
    <property type="project" value="UniProtKB-KW"/>
</dbReference>
<dbReference type="GO" id="GO:0008047">
    <property type="term" value="F:enzyme activator activity"/>
    <property type="evidence" value="ECO:0007669"/>
    <property type="project" value="InterPro"/>
</dbReference>
<dbReference type="CDD" id="cd00518">
    <property type="entry name" value="H2MP"/>
    <property type="match status" value="1"/>
</dbReference>
<dbReference type="SUPFAM" id="SSF53163">
    <property type="entry name" value="HybD-like"/>
    <property type="match status" value="1"/>
</dbReference>
<accession>A0A133VK84</accession>
<dbReference type="Proteomes" id="UP000070263">
    <property type="component" value="Unassembled WGS sequence"/>
</dbReference>
<keyword evidence="4" id="KW-0378">Hydrolase</keyword>
<comment type="caution">
    <text evidence="5">The sequence shown here is derived from an EMBL/GenBank/DDBJ whole genome shotgun (WGS) entry which is preliminary data.</text>
</comment>
<proteinExistence type="inferred from homology"/>
<dbReference type="PRINTS" id="PR00446">
    <property type="entry name" value="HYDRGNUPTAKE"/>
</dbReference>
<name>A0A133VK84_9EURY</name>
<protein>
    <recommendedName>
        <fullName evidence="7">Hydrogenase maturation protease</fullName>
    </recommendedName>
</protein>
<evidence type="ECO:0000256" key="3">
    <source>
        <dbReference type="ARBA" id="ARBA00022750"/>
    </source>
</evidence>
<dbReference type="PANTHER" id="PTHR30302:SF1">
    <property type="entry name" value="HYDROGENASE 2 MATURATION PROTEASE"/>
    <property type="match status" value="1"/>
</dbReference>
<gene>
    <name evidence="5" type="ORF">AKJ51_02705</name>
</gene>
<organism evidence="5 6">
    <name type="scientific">candidate division MSBL1 archaeon SCGC-AAA382A20</name>
    <dbReference type="NCBI Taxonomy" id="1698280"/>
    <lineage>
        <taxon>Archaea</taxon>
        <taxon>Methanobacteriati</taxon>
        <taxon>Methanobacteriota</taxon>
        <taxon>candidate division MSBL1</taxon>
    </lineage>
</organism>
<dbReference type="Pfam" id="PF01750">
    <property type="entry name" value="HycI"/>
    <property type="match status" value="1"/>
</dbReference>
<dbReference type="EMBL" id="LHYE01000027">
    <property type="protein sequence ID" value="KXB06849.1"/>
    <property type="molecule type" value="Genomic_DNA"/>
</dbReference>
<keyword evidence="2" id="KW-0645">Protease</keyword>
<evidence type="ECO:0000256" key="2">
    <source>
        <dbReference type="ARBA" id="ARBA00022670"/>
    </source>
</evidence>
<evidence type="ECO:0000313" key="5">
    <source>
        <dbReference type="EMBL" id="KXB06849.1"/>
    </source>
</evidence>
<dbReference type="GO" id="GO:0016485">
    <property type="term" value="P:protein processing"/>
    <property type="evidence" value="ECO:0007669"/>
    <property type="project" value="TreeGrafter"/>
</dbReference>
<dbReference type="InterPro" id="IPR000671">
    <property type="entry name" value="Peptidase_A31"/>
</dbReference>
<evidence type="ECO:0000256" key="4">
    <source>
        <dbReference type="ARBA" id="ARBA00022801"/>
    </source>
</evidence>
<dbReference type="Gene3D" id="3.40.50.1450">
    <property type="entry name" value="HybD-like"/>
    <property type="match status" value="1"/>
</dbReference>